<proteinExistence type="predicted"/>
<dbReference type="PANTHER" id="PTHR42852:SF6">
    <property type="entry name" value="THIOL:DISULFIDE INTERCHANGE PROTEIN DSBE"/>
    <property type="match status" value="1"/>
</dbReference>
<dbReference type="GO" id="GO:0017004">
    <property type="term" value="P:cytochrome complex assembly"/>
    <property type="evidence" value="ECO:0007669"/>
    <property type="project" value="UniProtKB-KW"/>
</dbReference>
<dbReference type="RefSeq" id="WP_207560928.1">
    <property type="nucleotide sequence ID" value="NZ_CP046072.1"/>
</dbReference>
<evidence type="ECO:0000256" key="2">
    <source>
        <dbReference type="ARBA" id="ARBA00022748"/>
    </source>
</evidence>
<evidence type="ECO:0000259" key="5">
    <source>
        <dbReference type="PROSITE" id="PS51352"/>
    </source>
</evidence>
<accession>A0A975GD18</accession>
<dbReference type="EMBL" id="CP046072">
    <property type="protein sequence ID" value="QSZ42112.1"/>
    <property type="molecule type" value="Genomic_DNA"/>
</dbReference>
<evidence type="ECO:0000256" key="3">
    <source>
        <dbReference type="ARBA" id="ARBA00023157"/>
    </source>
</evidence>
<keyword evidence="2" id="KW-0201">Cytochrome c-type biogenesis</keyword>
<dbReference type="PANTHER" id="PTHR42852">
    <property type="entry name" value="THIOL:DISULFIDE INTERCHANGE PROTEIN DSBE"/>
    <property type="match status" value="1"/>
</dbReference>
<evidence type="ECO:0000313" key="7">
    <source>
        <dbReference type="Proteomes" id="UP000671852"/>
    </source>
</evidence>
<dbReference type="KEGG" id="saqt:GJV85_08305"/>
<dbReference type="SUPFAM" id="SSF52833">
    <property type="entry name" value="Thioredoxin-like"/>
    <property type="match status" value="1"/>
</dbReference>
<dbReference type="Pfam" id="PF08534">
    <property type="entry name" value="Redoxin"/>
    <property type="match status" value="1"/>
</dbReference>
<gene>
    <name evidence="6" type="ORF">GJV85_08305</name>
</gene>
<dbReference type="PROSITE" id="PS00194">
    <property type="entry name" value="THIOREDOXIN_1"/>
    <property type="match status" value="1"/>
</dbReference>
<reference evidence="6" key="2">
    <citation type="submission" date="2021-04" db="EMBL/GenBank/DDBJ databases">
        <title>Isolation and characterization of a novel species of the genus Sulfurimonas.</title>
        <authorList>
            <person name="Fukui M."/>
        </authorList>
    </citation>
    <scope>NUCLEOTIDE SEQUENCE</scope>
    <source>
        <strain evidence="6">H1576</strain>
    </source>
</reference>
<reference evidence="6" key="1">
    <citation type="submission" date="2019-11" db="EMBL/GenBank/DDBJ databases">
        <authorList>
            <person name="Kojima H."/>
        </authorList>
    </citation>
    <scope>NUCLEOTIDE SEQUENCE</scope>
    <source>
        <strain evidence="6">H1576</strain>
    </source>
</reference>
<name>A0A975GD18_9BACT</name>
<keyword evidence="4" id="KW-0676">Redox-active center</keyword>
<dbReference type="AlphaFoldDB" id="A0A975GD18"/>
<dbReference type="InterPro" id="IPR013740">
    <property type="entry name" value="Redoxin"/>
</dbReference>
<keyword evidence="7" id="KW-1185">Reference proteome</keyword>
<sequence>MSKISILSALISLSLLFSSCTKEKEVVEEEANTILSTNEYVLTGLDNKQYVVKKEANGYVVDGAKGKVIILDIFATWCPPCKAEASHLTSLQNKYKDNLLILGLTIEDGIPNEKLQEFRKNYDANYVLVNSSENRRLIESVATELKVGRSFGIPLMAMYKDAKLVNYYQGATEEEFIESDIKKALGK</sequence>
<evidence type="ECO:0000256" key="1">
    <source>
        <dbReference type="ARBA" id="ARBA00004196"/>
    </source>
</evidence>
<dbReference type="InterPro" id="IPR036249">
    <property type="entry name" value="Thioredoxin-like_sf"/>
</dbReference>
<dbReference type="GO" id="GO:0016491">
    <property type="term" value="F:oxidoreductase activity"/>
    <property type="evidence" value="ECO:0007669"/>
    <property type="project" value="InterPro"/>
</dbReference>
<dbReference type="InterPro" id="IPR013766">
    <property type="entry name" value="Thioredoxin_domain"/>
</dbReference>
<dbReference type="InterPro" id="IPR050553">
    <property type="entry name" value="Thioredoxin_ResA/DsbE_sf"/>
</dbReference>
<feature type="domain" description="Thioredoxin" evidence="5">
    <location>
        <begin position="31"/>
        <end position="186"/>
    </location>
</feature>
<protein>
    <submittedName>
        <fullName evidence="6">Redoxin domain-containing protein</fullName>
    </submittedName>
</protein>
<dbReference type="CDD" id="cd02966">
    <property type="entry name" value="TlpA_like_family"/>
    <property type="match status" value="1"/>
</dbReference>
<dbReference type="Gene3D" id="3.40.30.10">
    <property type="entry name" value="Glutaredoxin"/>
    <property type="match status" value="1"/>
</dbReference>
<comment type="subcellular location">
    <subcellularLocation>
        <location evidence="1">Cell envelope</location>
    </subcellularLocation>
</comment>
<dbReference type="PROSITE" id="PS51257">
    <property type="entry name" value="PROKAR_LIPOPROTEIN"/>
    <property type="match status" value="1"/>
</dbReference>
<dbReference type="GO" id="GO:0030313">
    <property type="term" value="C:cell envelope"/>
    <property type="evidence" value="ECO:0007669"/>
    <property type="project" value="UniProtKB-SubCell"/>
</dbReference>
<evidence type="ECO:0000256" key="4">
    <source>
        <dbReference type="ARBA" id="ARBA00023284"/>
    </source>
</evidence>
<organism evidence="6 7">
    <name type="scientific">Sulfurimonas aquatica</name>
    <dbReference type="NCBI Taxonomy" id="2672570"/>
    <lineage>
        <taxon>Bacteria</taxon>
        <taxon>Pseudomonadati</taxon>
        <taxon>Campylobacterota</taxon>
        <taxon>Epsilonproteobacteria</taxon>
        <taxon>Campylobacterales</taxon>
        <taxon>Sulfurimonadaceae</taxon>
        <taxon>Sulfurimonas</taxon>
    </lineage>
</organism>
<dbReference type="PROSITE" id="PS51352">
    <property type="entry name" value="THIOREDOXIN_2"/>
    <property type="match status" value="1"/>
</dbReference>
<keyword evidence="3" id="KW-1015">Disulfide bond</keyword>
<dbReference type="Proteomes" id="UP000671852">
    <property type="component" value="Chromosome"/>
</dbReference>
<evidence type="ECO:0000313" key="6">
    <source>
        <dbReference type="EMBL" id="QSZ42112.1"/>
    </source>
</evidence>
<dbReference type="InterPro" id="IPR017937">
    <property type="entry name" value="Thioredoxin_CS"/>
</dbReference>